<keyword evidence="3" id="KW-0813">Transport</keyword>
<feature type="transmembrane region" description="Helical" evidence="10">
    <location>
        <begin position="236"/>
        <end position="258"/>
    </location>
</feature>
<feature type="domain" description="Amino acid permease/ SLC12A" evidence="11">
    <location>
        <begin position="48"/>
        <end position="489"/>
    </location>
</feature>
<feature type="transmembrane region" description="Helical" evidence="10">
    <location>
        <begin position="78"/>
        <end position="100"/>
    </location>
</feature>
<evidence type="ECO:0000256" key="10">
    <source>
        <dbReference type="SAM" id="Phobius"/>
    </source>
</evidence>
<feature type="transmembrane region" description="Helical" evidence="10">
    <location>
        <begin position="438"/>
        <end position="455"/>
    </location>
</feature>
<evidence type="ECO:0000256" key="2">
    <source>
        <dbReference type="ARBA" id="ARBA00008583"/>
    </source>
</evidence>
<keyword evidence="5 10" id="KW-0812">Transmembrane</keyword>
<evidence type="ECO:0000256" key="9">
    <source>
        <dbReference type="SAM" id="MobiDB-lite"/>
    </source>
</evidence>
<accession>A0ABU0R202</accession>
<evidence type="ECO:0000313" key="13">
    <source>
        <dbReference type="Proteomes" id="UP001232755"/>
    </source>
</evidence>
<evidence type="ECO:0000256" key="5">
    <source>
        <dbReference type="ARBA" id="ARBA00022692"/>
    </source>
</evidence>
<evidence type="ECO:0000256" key="1">
    <source>
        <dbReference type="ARBA" id="ARBA00004651"/>
    </source>
</evidence>
<dbReference type="PROSITE" id="PS00218">
    <property type="entry name" value="AMINO_ACID_PERMEASE_1"/>
    <property type="match status" value="1"/>
</dbReference>
<organism evidence="12 13">
    <name type="scientific">Streptomyces africanus</name>
    <dbReference type="NCBI Taxonomy" id="231024"/>
    <lineage>
        <taxon>Bacteria</taxon>
        <taxon>Bacillati</taxon>
        <taxon>Actinomycetota</taxon>
        <taxon>Actinomycetes</taxon>
        <taxon>Kitasatosporales</taxon>
        <taxon>Streptomycetaceae</taxon>
        <taxon>Streptomyces</taxon>
    </lineage>
</organism>
<dbReference type="Proteomes" id="UP001232755">
    <property type="component" value="Unassembled WGS sequence"/>
</dbReference>
<sequence>MSGAIQRVEPPVSKDAVNTAAATPRTDAAQVPADAGDAGYSKDLKARHVNMIAIGGAIGTGLFLGAGGRLHDAGPALAIAYLVCGIFAFFVVRALGELVLYRPSSGSFVSYAREFLGEKGAYVAGWMYFLNWSTTGIADITAIALYTHYWSLFTDIPQWVLALAALAVVLAVNLISVKIFGEMEFWFAIIKVATLVGFMFIGIFLLATQHEVGGQTPGLSVITDNGGVLPHGMMPVVLVMQGVIFAYAALELVGVAAGETAEPEKVVPRAVNSIMWRVGLFYVGSVVLLALLLPGSVYSADQSPFVTVLSKIGVPAAGDVMNLVVLTAAMSSLNSGLYSTGRILRSMAMAGSAPKFTARMNRSQVPYGGILLTCAVCVLGVGLNFLVPAQAFEIVLNVASLGIISTWVIIMICHLVFVRRARAGLVERPSFRLPGSPVTEITTIAFLLACLGMMWNDPEVGRKTLLLIPVIAAMLVAGWFGIRRRVSQTADQELSQFTK</sequence>
<dbReference type="PIRSF" id="PIRSF006060">
    <property type="entry name" value="AA_transporter"/>
    <property type="match status" value="1"/>
</dbReference>
<keyword evidence="8 10" id="KW-0472">Membrane</keyword>
<evidence type="ECO:0000256" key="4">
    <source>
        <dbReference type="ARBA" id="ARBA00022475"/>
    </source>
</evidence>
<keyword evidence="6" id="KW-0029">Amino-acid transport</keyword>
<comment type="similarity">
    <text evidence="2">Belongs to the amino acid-polyamine-organocation (APC) superfamily. Amino acid transporter (AAT) (TC 2.A.3.1) family.</text>
</comment>
<dbReference type="InterPro" id="IPR004841">
    <property type="entry name" value="AA-permease/SLC12A_dom"/>
</dbReference>
<evidence type="ECO:0000259" key="11">
    <source>
        <dbReference type="Pfam" id="PF00324"/>
    </source>
</evidence>
<evidence type="ECO:0000256" key="3">
    <source>
        <dbReference type="ARBA" id="ARBA00022448"/>
    </source>
</evidence>
<proteinExistence type="inferred from homology"/>
<feature type="transmembrane region" description="Helical" evidence="10">
    <location>
        <begin position="49"/>
        <end position="66"/>
    </location>
</feature>
<dbReference type="Gene3D" id="1.20.1740.10">
    <property type="entry name" value="Amino acid/polyamine transporter I"/>
    <property type="match status" value="1"/>
</dbReference>
<feature type="transmembrane region" description="Helical" evidence="10">
    <location>
        <begin position="279"/>
        <end position="300"/>
    </location>
</feature>
<keyword evidence="4" id="KW-1003">Cell membrane</keyword>
<name>A0ABU0R202_9ACTN</name>
<evidence type="ECO:0000256" key="8">
    <source>
        <dbReference type="ARBA" id="ARBA00023136"/>
    </source>
</evidence>
<keyword evidence="13" id="KW-1185">Reference proteome</keyword>
<evidence type="ECO:0000256" key="7">
    <source>
        <dbReference type="ARBA" id="ARBA00022989"/>
    </source>
</evidence>
<reference evidence="12 13" key="1">
    <citation type="submission" date="2023-07" db="EMBL/GenBank/DDBJ databases">
        <title>Comparative genomics of wheat-associated soil bacteria to identify genetic determinants of phenazine resistance.</title>
        <authorList>
            <person name="Mouncey N."/>
        </authorList>
    </citation>
    <scope>NUCLEOTIDE SEQUENCE [LARGE SCALE GENOMIC DNA]</scope>
    <source>
        <strain evidence="12 13">B3I12</strain>
    </source>
</reference>
<dbReference type="PANTHER" id="PTHR43495:SF1">
    <property type="entry name" value="L-ASPARAGINE PERMEASE"/>
    <property type="match status" value="1"/>
</dbReference>
<evidence type="ECO:0000313" key="12">
    <source>
        <dbReference type="EMBL" id="MDQ0752759.1"/>
    </source>
</evidence>
<feature type="transmembrane region" description="Helical" evidence="10">
    <location>
        <begin position="185"/>
        <end position="207"/>
    </location>
</feature>
<dbReference type="PANTHER" id="PTHR43495">
    <property type="entry name" value="GABA PERMEASE"/>
    <property type="match status" value="1"/>
</dbReference>
<dbReference type="EMBL" id="JAUSYP010000001">
    <property type="protein sequence ID" value="MDQ0752759.1"/>
    <property type="molecule type" value="Genomic_DNA"/>
</dbReference>
<keyword evidence="7 10" id="KW-1133">Transmembrane helix</keyword>
<dbReference type="InterPro" id="IPR004840">
    <property type="entry name" value="Amino_acid_permease_CS"/>
</dbReference>
<evidence type="ECO:0000256" key="6">
    <source>
        <dbReference type="ARBA" id="ARBA00022970"/>
    </source>
</evidence>
<comment type="caution">
    <text evidence="12">The sequence shown here is derived from an EMBL/GenBank/DDBJ whole genome shotgun (WGS) entry which is preliminary data.</text>
</comment>
<dbReference type="Pfam" id="PF00324">
    <property type="entry name" value="AA_permease"/>
    <property type="match status" value="1"/>
</dbReference>
<feature type="transmembrane region" description="Helical" evidence="10">
    <location>
        <begin position="394"/>
        <end position="417"/>
    </location>
</feature>
<feature type="transmembrane region" description="Helical" evidence="10">
    <location>
        <begin position="320"/>
        <end position="344"/>
    </location>
</feature>
<comment type="subcellular location">
    <subcellularLocation>
        <location evidence="1">Cell membrane</location>
        <topology evidence="1">Multi-pass membrane protein</topology>
    </subcellularLocation>
</comment>
<feature type="transmembrane region" description="Helical" evidence="10">
    <location>
        <begin position="159"/>
        <end position="180"/>
    </location>
</feature>
<feature type="transmembrane region" description="Helical" evidence="10">
    <location>
        <begin position="365"/>
        <end position="388"/>
    </location>
</feature>
<feature type="transmembrane region" description="Helical" evidence="10">
    <location>
        <begin position="121"/>
        <end position="147"/>
    </location>
</feature>
<feature type="region of interest" description="Disordered" evidence="9">
    <location>
        <begin position="1"/>
        <end position="34"/>
    </location>
</feature>
<feature type="transmembrane region" description="Helical" evidence="10">
    <location>
        <begin position="461"/>
        <end position="482"/>
    </location>
</feature>
<gene>
    <name evidence="12" type="ORF">QF034_006990</name>
</gene>
<protein>
    <submittedName>
        <fullName evidence="12">L-asparagine permease</fullName>
    </submittedName>
</protein>